<name>A0ABQ3GCX2_9MICC</name>
<keyword evidence="1 3" id="KW-0210">Decarboxylase</keyword>
<dbReference type="HAMAP" id="MF_02225">
    <property type="entry name" value="CoaBC"/>
    <property type="match status" value="1"/>
</dbReference>
<dbReference type="EC" id="4.1.1.36" evidence="3"/>
<reference evidence="9" key="1">
    <citation type="journal article" date="2019" name="Int. J. Syst. Evol. Microbiol.">
        <title>The Global Catalogue of Microorganisms (GCM) 10K type strain sequencing project: providing services to taxonomists for standard genome sequencing and annotation.</title>
        <authorList>
            <consortium name="The Broad Institute Genomics Platform"/>
            <consortium name="The Broad Institute Genome Sequencing Center for Infectious Disease"/>
            <person name="Wu L."/>
            <person name="Ma J."/>
        </authorList>
    </citation>
    <scope>NUCLEOTIDE SEQUENCE [LARGE SCALE GENOMIC DNA]</scope>
    <source>
        <strain evidence="9">KCTC 19466</strain>
    </source>
</reference>
<protein>
    <recommendedName>
        <fullName evidence="3">Coenzyme A biosynthesis bifunctional protein CoaBC</fullName>
    </recommendedName>
    <alternativeName>
        <fullName evidence="3">DNA/pantothenate metabolism flavoprotein</fullName>
    </alternativeName>
    <alternativeName>
        <fullName evidence="3">Phosphopantothenoylcysteine synthetase/decarboxylase</fullName>
        <shortName evidence="3">PPCS-PPCDC</shortName>
    </alternativeName>
    <domain>
        <recommendedName>
            <fullName evidence="3">Phosphopantothenoylcysteine decarboxylase</fullName>
            <shortName evidence="3">PPC decarboxylase</shortName>
            <shortName evidence="3">PPC-DC</shortName>
            <ecNumber evidence="3">4.1.1.36</ecNumber>
        </recommendedName>
        <alternativeName>
            <fullName evidence="3">CoaC</fullName>
        </alternativeName>
    </domain>
    <domain>
        <recommendedName>
            <fullName evidence="3">Phosphopantothenate--cysteine ligase</fullName>
            <ecNumber evidence="3">6.3.2.5</ecNumber>
        </recommendedName>
        <alternativeName>
            <fullName evidence="3">CoaB</fullName>
        </alternativeName>
        <alternativeName>
            <fullName evidence="3">Phosphopantothenoylcysteine synthetase</fullName>
            <shortName evidence="3">PPC synthetase</shortName>
            <shortName evidence="3">PPC-S</shortName>
        </alternativeName>
    </domain>
</protein>
<keyword evidence="3 4" id="KW-0288">FMN</keyword>
<dbReference type="InterPro" id="IPR007085">
    <property type="entry name" value="DNA/pantothenate-metab_flavo_C"/>
</dbReference>
<comment type="similarity">
    <text evidence="3 4">In the N-terminal section; belongs to the HFCD (homo-oligomeric flavin containing Cys decarboxylase) superfamily.</text>
</comment>
<dbReference type="EC" id="6.3.2.5" evidence="3"/>
<gene>
    <name evidence="3" type="primary">coaBC</name>
    <name evidence="8" type="ORF">GCM10008096_06810</name>
</gene>
<feature type="binding site" evidence="3">
    <location>
        <position position="294"/>
    </location>
    <ligand>
        <name>CTP</name>
        <dbReference type="ChEBI" id="CHEBI:37563"/>
    </ligand>
</feature>
<comment type="cofactor">
    <cofactor evidence="3">
        <name>Mg(2+)</name>
        <dbReference type="ChEBI" id="CHEBI:18420"/>
    </cofactor>
</comment>
<comment type="pathway">
    <text evidence="3 4">Cofactor biosynthesis; coenzyme A biosynthesis; CoA from (R)-pantothenate: step 3/5.</text>
</comment>
<evidence type="ECO:0000259" key="6">
    <source>
        <dbReference type="Pfam" id="PF02441"/>
    </source>
</evidence>
<keyword evidence="3" id="KW-0460">Magnesium</keyword>
<feature type="binding site" evidence="3">
    <location>
        <begin position="312"/>
        <end position="315"/>
    </location>
    <ligand>
        <name>CTP</name>
        <dbReference type="ChEBI" id="CHEBI:37563"/>
    </ligand>
</feature>
<dbReference type="Gene3D" id="3.40.50.10300">
    <property type="entry name" value="CoaB-like"/>
    <property type="match status" value="1"/>
</dbReference>
<dbReference type="InterPro" id="IPR035929">
    <property type="entry name" value="CoaB-like_sf"/>
</dbReference>
<dbReference type="PANTHER" id="PTHR14359">
    <property type="entry name" value="HOMO-OLIGOMERIC FLAVIN CONTAINING CYS DECARBOXYLASE FAMILY"/>
    <property type="match status" value="1"/>
</dbReference>
<comment type="catalytic activity">
    <reaction evidence="3 4">
        <text>(R)-4'-phosphopantothenate + L-cysteine + CTP = N-[(R)-4-phosphopantothenoyl]-L-cysteine + CMP + diphosphate + H(+)</text>
        <dbReference type="Rhea" id="RHEA:19397"/>
        <dbReference type="ChEBI" id="CHEBI:10986"/>
        <dbReference type="ChEBI" id="CHEBI:15378"/>
        <dbReference type="ChEBI" id="CHEBI:33019"/>
        <dbReference type="ChEBI" id="CHEBI:35235"/>
        <dbReference type="ChEBI" id="CHEBI:37563"/>
        <dbReference type="ChEBI" id="CHEBI:59458"/>
        <dbReference type="ChEBI" id="CHEBI:60377"/>
        <dbReference type="EC" id="6.3.2.5"/>
    </reaction>
</comment>
<dbReference type="InterPro" id="IPR003382">
    <property type="entry name" value="Flavoprotein"/>
</dbReference>
<comment type="cofactor">
    <cofactor evidence="3">
        <name>FMN</name>
        <dbReference type="ChEBI" id="CHEBI:58210"/>
    </cofactor>
    <text evidence="3">Binds 1 FMN per subunit.</text>
</comment>
<feature type="region of interest" description="Phosphopantothenoylcysteine decarboxylase" evidence="3">
    <location>
        <begin position="1"/>
        <end position="195"/>
    </location>
</feature>
<keyword evidence="3" id="KW-0511">Multifunctional enzyme</keyword>
<feature type="binding site" evidence="3">
    <location>
        <position position="357"/>
    </location>
    <ligand>
        <name>CTP</name>
        <dbReference type="ChEBI" id="CHEBI:37563"/>
    </ligand>
</feature>
<evidence type="ECO:0000256" key="3">
    <source>
        <dbReference type="HAMAP-Rule" id="MF_02225"/>
    </source>
</evidence>
<evidence type="ECO:0000259" key="7">
    <source>
        <dbReference type="Pfam" id="PF04127"/>
    </source>
</evidence>
<keyword evidence="9" id="KW-1185">Reference proteome</keyword>
<dbReference type="Gene3D" id="3.40.50.1950">
    <property type="entry name" value="Flavin prenyltransferase-like"/>
    <property type="match status" value="1"/>
</dbReference>
<comment type="pathway">
    <text evidence="3 4">Cofactor biosynthesis; coenzyme A biosynthesis; CoA from (R)-pantothenate: step 2/5.</text>
</comment>
<evidence type="ECO:0000313" key="8">
    <source>
        <dbReference type="EMBL" id="GHD02027.1"/>
    </source>
</evidence>
<keyword evidence="3 4" id="KW-0436">Ligase</keyword>
<comment type="similarity">
    <text evidence="3 4">In the C-terminal section; belongs to the PPC synthetase family.</text>
</comment>
<dbReference type="InterPro" id="IPR036551">
    <property type="entry name" value="Flavin_trans-like"/>
</dbReference>
<dbReference type="SUPFAM" id="SSF102645">
    <property type="entry name" value="CoaB-like"/>
    <property type="match status" value="1"/>
</dbReference>
<feature type="domain" description="Flavoprotein" evidence="6">
    <location>
        <begin position="5"/>
        <end position="175"/>
    </location>
</feature>
<feature type="binding site" evidence="3">
    <location>
        <position position="353"/>
    </location>
    <ligand>
        <name>CTP</name>
        <dbReference type="ChEBI" id="CHEBI:37563"/>
    </ligand>
</feature>
<evidence type="ECO:0000313" key="9">
    <source>
        <dbReference type="Proteomes" id="UP000642819"/>
    </source>
</evidence>
<dbReference type="Pfam" id="PF02441">
    <property type="entry name" value="Flavoprotein"/>
    <property type="match status" value="1"/>
</dbReference>
<feature type="binding site" evidence="3">
    <location>
        <position position="335"/>
    </location>
    <ligand>
        <name>CTP</name>
        <dbReference type="ChEBI" id="CHEBI:37563"/>
    </ligand>
</feature>
<proteinExistence type="inferred from homology"/>
<evidence type="ECO:0000256" key="5">
    <source>
        <dbReference type="SAM" id="MobiDB-lite"/>
    </source>
</evidence>
<dbReference type="Proteomes" id="UP000642819">
    <property type="component" value="Unassembled WGS sequence"/>
</dbReference>
<dbReference type="SUPFAM" id="SSF52507">
    <property type="entry name" value="Homo-oligomeric flavin-containing Cys decarboxylases, HFCD"/>
    <property type="match status" value="1"/>
</dbReference>
<comment type="catalytic activity">
    <reaction evidence="3 4">
        <text>N-[(R)-4-phosphopantothenoyl]-L-cysteine + H(+) = (R)-4'-phosphopantetheine + CO2</text>
        <dbReference type="Rhea" id="RHEA:16793"/>
        <dbReference type="ChEBI" id="CHEBI:15378"/>
        <dbReference type="ChEBI" id="CHEBI:16526"/>
        <dbReference type="ChEBI" id="CHEBI:59458"/>
        <dbReference type="ChEBI" id="CHEBI:61723"/>
        <dbReference type="EC" id="4.1.1.36"/>
    </reaction>
</comment>
<comment type="caution">
    <text evidence="3">Lacks conserved residue(s) required for the propagation of feature annotation.</text>
</comment>
<evidence type="ECO:0000256" key="2">
    <source>
        <dbReference type="ARBA" id="ARBA00023239"/>
    </source>
</evidence>
<dbReference type="NCBIfam" id="TIGR00521">
    <property type="entry name" value="coaBC_dfp"/>
    <property type="match status" value="1"/>
</dbReference>
<comment type="function">
    <text evidence="4">Catalyzes two steps in the biosynthesis of coenzyme A. In the first step cysteine is conjugated to 4'-phosphopantothenate to form 4-phosphopantothenoylcysteine, in the latter compound is decarboxylated to form 4'-phosphopantotheine.</text>
</comment>
<comment type="function">
    <text evidence="3">Catalyzes two sequential steps in the biosynthesis of coenzyme A. In the first step cysteine is conjugated to 4'-phosphopantothenate to form 4-phosphopantothenoylcysteine. In the second step the latter compound is decarboxylated to form 4'-phosphopantotheine.</text>
</comment>
<accession>A0ABQ3GCX2</accession>
<keyword evidence="2 3" id="KW-0456">Lyase</keyword>
<keyword evidence="3 4" id="KW-0285">Flavoprotein</keyword>
<dbReference type="RefSeq" id="WP_189348715.1">
    <property type="nucleotide sequence ID" value="NZ_BMXK01000002.1"/>
</dbReference>
<feature type="region of interest" description="Phosphopantothenate--cysteine ligase" evidence="3">
    <location>
        <begin position="196"/>
        <end position="419"/>
    </location>
</feature>
<dbReference type="Pfam" id="PF04127">
    <property type="entry name" value="DFP"/>
    <property type="match status" value="1"/>
</dbReference>
<sequence>MSQQRIVLGVCGGIAAYKAALLLRLFKEDGFHVDVVPTSNALEFVGKPTWEALSGNPVTDTVFDAVESVNHVRLGQQADLIVVAPATADLLGRAAAGMANDLLTNTLLASRAPVLLAPAMHTEMWDHAATRANVATLRDRGVAVLDPAVGRLTGKDSGPGRLPEPEDIYAAARDVLGGAGAVEEARGDKPLAGRTIVVTAGGTREPLDPVRYLGNRSSGKQGSAVARALVDAGARVRFVAAHLSQPAPEGVELTEASTAVELQAAVREAARGADGLVMAAAVADFRPAAYNGSKIKKTDDGGAPAIELVRNPDILADLVAERRDRADLPGLIVGFAAETGDETSSVEEYGRAKLARKGCEVLVVNEVGEDKGFGRDENAATLLFRDDAPGGPREPEHVAGSKDDVARKIADVMAGALNR</sequence>
<keyword evidence="3" id="KW-0479">Metal-binding</keyword>
<evidence type="ECO:0000256" key="4">
    <source>
        <dbReference type="RuleBase" id="RU364078"/>
    </source>
</evidence>
<organism evidence="8 9">
    <name type="scientific">Zhihengliuella salsuginis</name>
    <dbReference type="NCBI Taxonomy" id="578222"/>
    <lineage>
        <taxon>Bacteria</taxon>
        <taxon>Bacillati</taxon>
        <taxon>Actinomycetota</taxon>
        <taxon>Actinomycetes</taxon>
        <taxon>Micrococcales</taxon>
        <taxon>Micrococcaceae</taxon>
        <taxon>Zhihengliuella</taxon>
    </lineage>
</organism>
<dbReference type="EMBL" id="BMXK01000002">
    <property type="protein sequence ID" value="GHD02027.1"/>
    <property type="molecule type" value="Genomic_DNA"/>
</dbReference>
<evidence type="ECO:0000256" key="1">
    <source>
        <dbReference type="ARBA" id="ARBA00022793"/>
    </source>
</evidence>
<feature type="binding site" evidence="3">
    <location>
        <position position="284"/>
    </location>
    <ligand>
        <name>CTP</name>
        <dbReference type="ChEBI" id="CHEBI:37563"/>
    </ligand>
</feature>
<feature type="domain" description="DNA/pantothenate metabolism flavoprotein C-terminal" evidence="7">
    <location>
        <begin position="191"/>
        <end position="413"/>
    </location>
</feature>
<dbReference type="PANTHER" id="PTHR14359:SF6">
    <property type="entry name" value="PHOSPHOPANTOTHENOYLCYSTEINE DECARBOXYLASE"/>
    <property type="match status" value="1"/>
</dbReference>
<comment type="caution">
    <text evidence="8">The sequence shown here is derived from an EMBL/GenBank/DDBJ whole genome shotgun (WGS) entry which is preliminary data.</text>
</comment>
<dbReference type="InterPro" id="IPR005252">
    <property type="entry name" value="CoaBC"/>
</dbReference>
<feature type="region of interest" description="Disordered" evidence="5">
    <location>
        <begin position="384"/>
        <end position="405"/>
    </location>
</feature>